<organism evidence="2 3">
    <name type="scientific">Luteolibacter luteus</name>
    <dbReference type="NCBI Taxonomy" id="2728835"/>
    <lineage>
        <taxon>Bacteria</taxon>
        <taxon>Pseudomonadati</taxon>
        <taxon>Verrucomicrobiota</taxon>
        <taxon>Verrucomicrobiia</taxon>
        <taxon>Verrucomicrobiales</taxon>
        <taxon>Verrucomicrobiaceae</taxon>
        <taxon>Luteolibacter</taxon>
    </lineage>
</organism>
<dbReference type="SUPFAM" id="SSF48452">
    <property type="entry name" value="TPR-like"/>
    <property type="match status" value="1"/>
</dbReference>
<evidence type="ECO:0008006" key="4">
    <source>
        <dbReference type="Google" id="ProtNLM"/>
    </source>
</evidence>
<evidence type="ECO:0000313" key="2">
    <source>
        <dbReference type="EMBL" id="QJE95920.1"/>
    </source>
</evidence>
<proteinExistence type="predicted"/>
<dbReference type="InterPro" id="IPR011990">
    <property type="entry name" value="TPR-like_helical_dom_sf"/>
</dbReference>
<dbReference type="RefSeq" id="WP_169454233.1">
    <property type="nucleotide sequence ID" value="NZ_CP051774.1"/>
</dbReference>
<protein>
    <recommendedName>
        <fullName evidence="4">Tetratricopeptide repeat protein</fullName>
    </recommendedName>
</protein>
<gene>
    <name evidence="2" type="ORF">HHL09_09040</name>
</gene>
<dbReference type="AlphaFoldDB" id="A0A858RI74"/>
<accession>A0A858RI74</accession>
<dbReference type="Proteomes" id="UP000501812">
    <property type="component" value="Chromosome"/>
</dbReference>
<keyword evidence="3" id="KW-1185">Reference proteome</keyword>
<keyword evidence="1" id="KW-0732">Signal</keyword>
<name>A0A858RI74_9BACT</name>
<dbReference type="Gene3D" id="1.25.40.10">
    <property type="entry name" value="Tetratricopeptide repeat domain"/>
    <property type="match status" value="2"/>
</dbReference>
<evidence type="ECO:0000256" key="1">
    <source>
        <dbReference type="SAM" id="SignalP"/>
    </source>
</evidence>
<dbReference type="PROSITE" id="PS51257">
    <property type="entry name" value="PROKAR_LIPOPROTEIN"/>
    <property type="match status" value="1"/>
</dbReference>
<sequence>MNRRVLLLAAPFVLACGPYFYQAPPPLDHYPQRYPGKGWRELFAEAKPAAADAASMADMIRRCGELTKELPPLPVAERLAKIDQALERNREGDFRLRVANYLIELREIASDDKIMSLAGPYLDWRLGKLGERAGFISSPPSKRWNMSEQDYALAMRGYEERIGAGVAELDKAMASSAEELKPNYEVQKAAYLYENGKLAEAAEAFGAVVTTWPDHPRAEVARLMKGRSLLEQSRRLNRQTPKVDRHEVEALRNAATENFRVNMERYPQGRFVADLRGWLAAVSADREDYPTAIRLQLERLKMQPSREVVRSVMLECDKFFAELFQQEHDTYQMTLLVEAMPWAQIASEPAIARLFVFQALDPAMRSQMMPGVLGFEEEGDAVKYVRSLNDRAQPFAKEGLVSLGKAVVKTMAGQPVDPGSLQILGWASLQEGEPEQAKTLFEQALRQRRSDELLHGHASALAACGRYGEAAAVYQALRSEFPDSVITRNTAFDQAIARFRGDQAGEAFLDLLVLNKGYFTGDERPPYLHLRKELTQWIDAIAQFGSLDQLAAPLGRLPDDSREAELLRGIVRMRALAAGDFNMARRYLDPFVTQPTEGRYPDYYVPRFSMDQAGWQQEIESLAGAIEIAEDAEKEGKDVSAQHLRIGRRWKELRGKVTLPLQDCFDYAGSEPEKIDLIRRKNGAFMGLSEKAITEELDSRDELVHALKHFLKAAGSKAPEIAAPALEEANEAIFRLAEFSHYRLARAVETDAAALSASLVGRLRKDYPASPEALRAATWTFTPPGMTQPWMAGDYSSWRAAEAMAWAISHPDGSRWSWYEADPSAEGAAKRIMDGIRRLPTADEAGIEDIRSRLATWQKDFEELRPKLVADTVLVTVNHLDDLTIAASVPGVSADLFRRYADLRLNDVPPPPADGDWVPLAPLLAVLQRHHAGGSEESWRTYLQQYPDSPKAEAVSLVLLRQQVRRYCRVPQVRGFEFPEAPIPRGYKRMSKGLNPDRSALVGLDDEIEVFQKRFPNGRYAADVSLLRASVAIEARNFERALPDLASVLSDPSHPELRMDAALHLADCGLRLLDPNERRAVAAAFRKNPAAMPFLRNLVYGDTCLFRLRPMMNWLENG</sequence>
<feature type="chain" id="PRO_5032861940" description="Tetratricopeptide repeat protein" evidence="1">
    <location>
        <begin position="24"/>
        <end position="1118"/>
    </location>
</feature>
<reference evidence="2 3" key="1">
    <citation type="submission" date="2020-04" db="EMBL/GenBank/DDBJ databases">
        <title>Luteolibacter sp. G-1-1-1 isolated from soil.</title>
        <authorList>
            <person name="Dahal R.H."/>
        </authorList>
    </citation>
    <scope>NUCLEOTIDE SEQUENCE [LARGE SCALE GENOMIC DNA]</scope>
    <source>
        <strain evidence="2 3">G-1-1-1</strain>
    </source>
</reference>
<feature type="signal peptide" evidence="1">
    <location>
        <begin position="1"/>
        <end position="23"/>
    </location>
</feature>
<dbReference type="EMBL" id="CP051774">
    <property type="protein sequence ID" value="QJE95920.1"/>
    <property type="molecule type" value="Genomic_DNA"/>
</dbReference>
<evidence type="ECO:0000313" key="3">
    <source>
        <dbReference type="Proteomes" id="UP000501812"/>
    </source>
</evidence>
<dbReference type="KEGG" id="luo:HHL09_09040"/>